<dbReference type="EC" id="6.1.1.16" evidence="12"/>
<reference evidence="13" key="2">
    <citation type="submission" date="2019-09" db="EMBL/GenBank/DDBJ databases">
        <title>Taxonomic note: a critical rebuttal of the proposed division of the genus Arcobacter into six genera, emended descriptions of Arcobacter anaerophilus and the genus Arcobacter, and an assessment of genus-level boundaries for Epsilonproteobacteria using in silico genomic comparator tools.</title>
        <authorList>
            <person name="On S.L.W."/>
            <person name="Miller W.G."/>
            <person name="Biggs P."/>
            <person name="Cornelius A."/>
            <person name="Vandamme P."/>
        </authorList>
    </citation>
    <scope>NUCLEOTIDE SEQUENCE [LARGE SCALE GENOMIC DNA]</scope>
    <source>
        <strain evidence="13">LMG 26638</strain>
    </source>
</reference>
<dbReference type="PANTHER" id="PTHR10890">
    <property type="entry name" value="CYSTEINYL-TRNA SYNTHETASE"/>
    <property type="match status" value="1"/>
</dbReference>
<evidence type="ECO:0000256" key="6">
    <source>
        <dbReference type="ARBA" id="ARBA00022723"/>
    </source>
</evidence>
<dbReference type="HAMAP" id="MF_00041">
    <property type="entry name" value="Cys_tRNA_synth"/>
    <property type="match status" value="1"/>
</dbReference>
<comment type="cofactor">
    <cofactor evidence="12">
        <name>Zn(2+)</name>
        <dbReference type="ChEBI" id="CHEBI:29105"/>
    </cofactor>
    <text evidence="12">Binds 1 zinc ion per subunit.</text>
</comment>
<evidence type="ECO:0000256" key="12">
    <source>
        <dbReference type="HAMAP-Rule" id="MF_00041"/>
    </source>
</evidence>
<proteinExistence type="inferred from homology"/>
<dbReference type="Proteomes" id="UP000322726">
    <property type="component" value="Chromosome"/>
</dbReference>
<comment type="subunit">
    <text evidence="3 12">Monomer.</text>
</comment>
<keyword evidence="6 12" id="KW-0479">Metal-binding</keyword>
<keyword evidence="14" id="KW-1185">Reference proteome</keyword>
<protein>
    <recommendedName>
        <fullName evidence="12">Cysteine--tRNA ligase</fullName>
        <ecNumber evidence="12">6.1.1.16</ecNumber>
    </recommendedName>
    <alternativeName>
        <fullName evidence="12">Cysteinyl-tRNA synthetase</fullName>
        <shortName evidence="12">CysRS</shortName>
    </alternativeName>
</protein>
<accession>A0A5C2HCN5</accession>
<evidence type="ECO:0000256" key="5">
    <source>
        <dbReference type="ARBA" id="ARBA00022598"/>
    </source>
</evidence>
<keyword evidence="10 12" id="KW-0648">Protein biosynthesis</keyword>
<evidence type="ECO:0000256" key="3">
    <source>
        <dbReference type="ARBA" id="ARBA00011245"/>
    </source>
</evidence>
<evidence type="ECO:0000313" key="13">
    <source>
        <dbReference type="EMBL" id="QEP35335.1"/>
    </source>
</evidence>
<comment type="subcellular location">
    <subcellularLocation>
        <location evidence="1 12">Cytoplasm</location>
    </subcellularLocation>
</comment>
<keyword evidence="4 12" id="KW-0963">Cytoplasm</keyword>
<dbReference type="SUPFAM" id="SSF52374">
    <property type="entry name" value="Nucleotidylyl transferase"/>
    <property type="match status" value="1"/>
</dbReference>
<feature type="short sequence motif" description="'KMSKS' region" evidence="12">
    <location>
        <begin position="295"/>
        <end position="299"/>
    </location>
</feature>
<sequence>MSKLQFFDSVKKQKVLFEPLVENQVKVYVCGPTVYDDSHLGHARSAIAFDLLHRVLKANNYEVTMVKNFTDIDDKIINKLATFKFSKPGYTKDKKILKRMDTLNLQNPNILKLTHNYIRKYRREMSELNVLPNTKTPKALDNLEAMKDMINNLMSKDIAYKTSDGVYFDTSKDSNYGEISHKASDENSQARIEVNSEKRNPSDFALWKYAKEQDVSFEAPFGLGRPGWHIECSAMIDKHLAYKDTPYQIDIHGGGADLQFPHHENEAAQTRCSASNQELAKYWIHNGFVTIDGEKMSKSLGNSFFLKDILKSYSGEVVRFYLLTAHYRTDFNFNEEDLLSSKKRLDKLYRVKKRVYGGGKSAINKEFKDNLLAALNDDLNSSKALAVIDELINNANDKLDANPKDKAFKKELVANLEFIQYILGIGTNDAYEYFQFGIDDSMKIQIEELIEKRNEAKKAKDFETADKVRDELTALNISVMDTPNGVVWEKK</sequence>
<keyword evidence="11 12" id="KW-0030">Aminoacyl-tRNA synthetase</keyword>
<comment type="catalytic activity">
    <reaction evidence="12">
        <text>tRNA(Cys) + L-cysteine + ATP = L-cysteinyl-tRNA(Cys) + AMP + diphosphate</text>
        <dbReference type="Rhea" id="RHEA:17773"/>
        <dbReference type="Rhea" id="RHEA-COMP:9661"/>
        <dbReference type="Rhea" id="RHEA-COMP:9679"/>
        <dbReference type="ChEBI" id="CHEBI:30616"/>
        <dbReference type="ChEBI" id="CHEBI:33019"/>
        <dbReference type="ChEBI" id="CHEBI:35235"/>
        <dbReference type="ChEBI" id="CHEBI:78442"/>
        <dbReference type="ChEBI" id="CHEBI:78517"/>
        <dbReference type="ChEBI" id="CHEBI:456215"/>
        <dbReference type="EC" id="6.1.1.16"/>
    </reaction>
</comment>
<dbReference type="CDD" id="cd00672">
    <property type="entry name" value="CysRS_core"/>
    <property type="match status" value="1"/>
</dbReference>
<evidence type="ECO:0000256" key="4">
    <source>
        <dbReference type="ARBA" id="ARBA00022490"/>
    </source>
</evidence>
<dbReference type="InterPro" id="IPR032678">
    <property type="entry name" value="tRNA-synt_1_cat_dom"/>
</dbReference>
<evidence type="ECO:0000256" key="2">
    <source>
        <dbReference type="ARBA" id="ARBA00005594"/>
    </source>
</evidence>
<feature type="binding site" evidence="12">
    <location>
        <position position="232"/>
    </location>
    <ligand>
        <name>Zn(2+)</name>
        <dbReference type="ChEBI" id="CHEBI:29105"/>
    </ligand>
</feature>
<dbReference type="PANTHER" id="PTHR10890:SF3">
    <property type="entry name" value="CYSTEINE--TRNA LIGASE, CYTOPLASMIC"/>
    <property type="match status" value="1"/>
</dbReference>
<dbReference type="PROSITE" id="PS50151">
    <property type="entry name" value="UVR"/>
    <property type="match status" value="1"/>
</dbReference>
<reference evidence="13" key="1">
    <citation type="submission" date="2019-09" db="EMBL/GenBank/DDBJ databases">
        <title>Complete genome sequencing of four Arcobacter species reveals a diverse suite of mobile elements.</title>
        <authorList>
            <person name="Miller W.G."/>
            <person name="Yee E."/>
            <person name="Bono J.L."/>
        </authorList>
    </citation>
    <scope>NUCLEOTIDE SEQUENCE [LARGE SCALE GENOMIC DNA]</scope>
    <source>
        <strain evidence="13">LMG 26638</strain>
    </source>
</reference>
<gene>
    <name evidence="12 13" type="primary">cysS</name>
    <name evidence="13" type="ORF">APAC_2274</name>
</gene>
<organism evidence="13 14">
    <name type="scientific">Malaciobacter pacificus</name>
    <dbReference type="NCBI Taxonomy" id="1080223"/>
    <lineage>
        <taxon>Bacteria</taxon>
        <taxon>Pseudomonadati</taxon>
        <taxon>Campylobacterota</taxon>
        <taxon>Epsilonproteobacteria</taxon>
        <taxon>Campylobacterales</taxon>
        <taxon>Arcobacteraceae</taxon>
        <taxon>Malaciobacter</taxon>
    </lineage>
</organism>
<evidence type="ECO:0000256" key="11">
    <source>
        <dbReference type="ARBA" id="ARBA00023146"/>
    </source>
</evidence>
<dbReference type="GO" id="GO:0006423">
    <property type="term" value="P:cysteinyl-tRNA aminoacylation"/>
    <property type="evidence" value="ECO:0007669"/>
    <property type="project" value="UniProtKB-UniRule"/>
</dbReference>
<dbReference type="GO" id="GO:0005524">
    <property type="term" value="F:ATP binding"/>
    <property type="evidence" value="ECO:0007669"/>
    <property type="project" value="UniProtKB-UniRule"/>
</dbReference>
<dbReference type="Gene3D" id="3.40.50.620">
    <property type="entry name" value="HUPs"/>
    <property type="match status" value="1"/>
</dbReference>
<keyword evidence="8 12" id="KW-0862">Zinc</keyword>
<dbReference type="NCBIfam" id="TIGR00435">
    <property type="entry name" value="cysS"/>
    <property type="match status" value="1"/>
</dbReference>
<dbReference type="RefSeq" id="WP_130234230.1">
    <property type="nucleotide sequence ID" value="NZ_BMEF01000016.1"/>
</dbReference>
<dbReference type="GO" id="GO:0004817">
    <property type="term" value="F:cysteine-tRNA ligase activity"/>
    <property type="evidence" value="ECO:0007669"/>
    <property type="project" value="UniProtKB-UniRule"/>
</dbReference>
<evidence type="ECO:0000256" key="10">
    <source>
        <dbReference type="ARBA" id="ARBA00022917"/>
    </source>
</evidence>
<evidence type="ECO:0000256" key="9">
    <source>
        <dbReference type="ARBA" id="ARBA00022840"/>
    </source>
</evidence>
<name>A0A5C2HCN5_9BACT</name>
<dbReference type="Gene3D" id="1.20.120.1910">
    <property type="entry name" value="Cysteine-tRNA ligase, C-terminal anti-codon recognition domain"/>
    <property type="match status" value="1"/>
</dbReference>
<dbReference type="InterPro" id="IPR001943">
    <property type="entry name" value="UVR_dom"/>
</dbReference>
<dbReference type="InterPro" id="IPR014729">
    <property type="entry name" value="Rossmann-like_a/b/a_fold"/>
</dbReference>
<dbReference type="Pfam" id="PF01406">
    <property type="entry name" value="tRNA-synt_1e"/>
    <property type="match status" value="1"/>
</dbReference>
<dbReference type="PRINTS" id="PR00983">
    <property type="entry name" value="TRNASYNTHCYS"/>
</dbReference>
<feature type="short sequence motif" description="'HIGH' region" evidence="12">
    <location>
        <begin position="32"/>
        <end position="42"/>
    </location>
</feature>
<dbReference type="SMART" id="SM00840">
    <property type="entry name" value="DALR_2"/>
    <property type="match status" value="1"/>
</dbReference>
<keyword evidence="5 12" id="KW-0436">Ligase</keyword>
<dbReference type="GO" id="GO:0005829">
    <property type="term" value="C:cytosol"/>
    <property type="evidence" value="ECO:0007669"/>
    <property type="project" value="TreeGrafter"/>
</dbReference>
<evidence type="ECO:0000256" key="1">
    <source>
        <dbReference type="ARBA" id="ARBA00004496"/>
    </source>
</evidence>
<dbReference type="InterPro" id="IPR009080">
    <property type="entry name" value="tRNAsynth_Ia_anticodon-bd"/>
</dbReference>
<keyword evidence="7 12" id="KW-0547">Nucleotide-binding</keyword>
<feature type="binding site" evidence="12">
    <location>
        <position position="266"/>
    </location>
    <ligand>
        <name>Zn(2+)</name>
        <dbReference type="ChEBI" id="CHEBI:29105"/>
    </ligand>
</feature>
<comment type="similarity">
    <text evidence="2 12">Belongs to the class-I aminoacyl-tRNA synthetase family.</text>
</comment>
<evidence type="ECO:0000256" key="8">
    <source>
        <dbReference type="ARBA" id="ARBA00022833"/>
    </source>
</evidence>
<keyword evidence="9 12" id="KW-0067">ATP-binding</keyword>
<dbReference type="InterPro" id="IPR015803">
    <property type="entry name" value="Cys-tRNA-ligase"/>
</dbReference>
<dbReference type="SUPFAM" id="SSF47323">
    <property type="entry name" value="Anticodon-binding domain of a subclass of class I aminoacyl-tRNA synthetases"/>
    <property type="match status" value="1"/>
</dbReference>
<dbReference type="AlphaFoldDB" id="A0A5C2HCN5"/>
<dbReference type="Pfam" id="PF23493">
    <property type="entry name" value="CysS_C"/>
    <property type="match status" value="1"/>
</dbReference>
<dbReference type="OrthoDB" id="9815130at2"/>
<dbReference type="InterPro" id="IPR015273">
    <property type="entry name" value="Cys-tRNA-synt_Ia_DALR"/>
</dbReference>
<evidence type="ECO:0000313" key="14">
    <source>
        <dbReference type="Proteomes" id="UP000322726"/>
    </source>
</evidence>
<dbReference type="InterPro" id="IPR024909">
    <property type="entry name" value="Cys-tRNA/MSH_ligase"/>
</dbReference>
<dbReference type="Pfam" id="PF09190">
    <property type="entry name" value="DALR_2"/>
    <property type="match status" value="1"/>
</dbReference>
<dbReference type="EMBL" id="CP035928">
    <property type="protein sequence ID" value="QEP35335.1"/>
    <property type="molecule type" value="Genomic_DNA"/>
</dbReference>
<feature type="binding site" evidence="12">
    <location>
        <position position="298"/>
    </location>
    <ligand>
        <name>ATP</name>
        <dbReference type="ChEBI" id="CHEBI:30616"/>
    </ligand>
</feature>
<dbReference type="KEGG" id="apai:APAC_2274"/>
<dbReference type="InterPro" id="IPR056411">
    <property type="entry name" value="CysS_C"/>
</dbReference>
<feature type="binding site" evidence="12">
    <location>
        <position position="262"/>
    </location>
    <ligand>
        <name>Zn(2+)</name>
        <dbReference type="ChEBI" id="CHEBI:29105"/>
    </ligand>
</feature>
<dbReference type="GO" id="GO:0008270">
    <property type="term" value="F:zinc ion binding"/>
    <property type="evidence" value="ECO:0007669"/>
    <property type="project" value="UniProtKB-UniRule"/>
</dbReference>
<evidence type="ECO:0000256" key="7">
    <source>
        <dbReference type="ARBA" id="ARBA00022741"/>
    </source>
</evidence>
<feature type="binding site" evidence="12">
    <location>
        <position position="30"/>
    </location>
    <ligand>
        <name>Zn(2+)</name>
        <dbReference type="ChEBI" id="CHEBI:29105"/>
    </ligand>
</feature>